<protein>
    <recommendedName>
        <fullName evidence="4">Peptidyl-Asp metalloendopeptidase</fullName>
    </recommendedName>
</protein>
<evidence type="ECO:0008006" key="4">
    <source>
        <dbReference type="Google" id="ProtNLM"/>
    </source>
</evidence>
<dbReference type="Proteomes" id="UP000241074">
    <property type="component" value="Chromosome"/>
</dbReference>
<dbReference type="EMBL" id="CP027860">
    <property type="protein sequence ID" value="AVP95885.1"/>
    <property type="molecule type" value="Genomic_DNA"/>
</dbReference>
<feature type="transmembrane region" description="Helical" evidence="1">
    <location>
        <begin position="51"/>
        <end position="70"/>
    </location>
</feature>
<dbReference type="InterPro" id="IPR024079">
    <property type="entry name" value="MetalloPept_cat_dom_sf"/>
</dbReference>
<dbReference type="Pfam" id="PF13582">
    <property type="entry name" value="Reprolysin_3"/>
    <property type="match status" value="1"/>
</dbReference>
<name>A0A2P1PM15_9GAMM</name>
<dbReference type="SUPFAM" id="SSF55486">
    <property type="entry name" value="Metalloproteases ('zincins'), catalytic domain"/>
    <property type="match status" value="1"/>
</dbReference>
<evidence type="ECO:0000313" key="2">
    <source>
        <dbReference type="EMBL" id="AVP95885.1"/>
    </source>
</evidence>
<evidence type="ECO:0000313" key="3">
    <source>
        <dbReference type="Proteomes" id="UP000241074"/>
    </source>
</evidence>
<dbReference type="AlphaFoldDB" id="A0A2P1PM15"/>
<reference evidence="2 3" key="2">
    <citation type="submission" date="2018-03" db="EMBL/GenBank/DDBJ databases">
        <authorList>
            <person name="Keele B.F."/>
        </authorList>
    </citation>
    <scope>NUCLEOTIDE SEQUENCE [LARGE SCALE GENOMIC DNA]</scope>
    <source>
        <strain evidence="2 3">D13</strain>
    </source>
</reference>
<dbReference type="Gene3D" id="3.40.390.10">
    <property type="entry name" value="Collagenase (Catalytic Domain)"/>
    <property type="match status" value="1"/>
</dbReference>
<dbReference type="GO" id="GO:0008237">
    <property type="term" value="F:metallopeptidase activity"/>
    <property type="evidence" value="ECO:0007669"/>
    <property type="project" value="InterPro"/>
</dbReference>
<keyword evidence="1" id="KW-0812">Transmembrane</keyword>
<keyword evidence="1" id="KW-0472">Membrane</keyword>
<evidence type="ECO:0000256" key="1">
    <source>
        <dbReference type="SAM" id="Phobius"/>
    </source>
</evidence>
<dbReference type="KEGG" id="xba:C7S18_01130"/>
<proteinExistence type="predicted"/>
<gene>
    <name evidence="2" type="ORF">C7S18_01130</name>
</gene>
<keyword evidence="1" id="KW-1133">Transmembrane helix</keyword>
<organism evidence="2 3">
    <name type="scientific">Ahniella affigens</name>
    <dbReference type="NCBI Taxonomy" id="2021234"/>
    <lineage>
        <taxon>Bacteria</taxon>
        <taxon>Pseudomonadati</taxon>
        <taxon>Pseudomonadota</taxon>
        <taxon>Gammaproteobacteria</taxon>
        <taxon>Lysobacterales</taxon>
        <taxon>Rhodanobacteraceae</taxon>
        <taxon>Ahniella</taxon>
    </lineage>
</organism>
<keyword evidence="3" id="KW-1185">Reference proteome</keyword>
<accession>A0A2P1PM15</accession>
<reference evidence="2 3" key="1">
    <citation type="submission" date="2018-03" db="EMBL/GenBank/DDBJ databases">
        <title>Ahniella affigens gen. nov., sp. nov., a gammaproteobacterium isolated from sandy soil near a stream.</title>
        <authorList>
            <person name="Ko Y."/>
            <person name="Kim J.-H."/>
        </authorList>
    </citation>
    <scope>NUCLEOTIDE SEQUENCE [LARGE SCALE GENOMIC DNA]</scope>
    <source>
        <strain evidence="2 3">D13</strain>
    </source>
</reference>
<sequence>MHRTTKKSDATDFFPAEIVYLRWAVSALGEWIRAWQTPQHANIKEKKPMKIARLAFCLNAALAAGTAFAADDLFTPSGNREQFIAPGEMLAKVAQDPSNERIELVRANANLISAKTRDLRLSLPGGLSINALQSRFETMASGNEVWIGELDAGVAKGLDTQGRQALDANENTIIAVRSGDTILANIRVNGALYRLVPVDKGQHALIEVDQSKFLPDEDAAAYAEMVRHAPPPRAMDRNWVESNAKAISTIRVMVAFGPAAASAIGNDQQTVDLAFTESNNALAATNTDIRFQQAGSIQYYTQSETNNYTTMLSRLTNGSDGFYDAIAGQRNTNTADIVAYVAPASSTLCGQAAGIATSNASAYYVMSPSCMTGNYTFVHEAGHVIGTRHDNDPTTTPYAYGHGYVITSVSRRTVMAVNNGPCPSCTRIGAFSSPNYTISGVAIGTANFNDNTRVLRTRGPTVAAFR</sequence>